<accession>A0A6H5GLG3</accession>
<organism evidence="1 2">
    <name type="scientific">Nesidiocoris tenuis</name>
    <dbReference type="NCBI Taxonomy" id="355587"/>
    <lineage>
        <taxon>Eukaryota</taxon>
        <taxon>Metazoa</taxon>
        <taxon>Ecdysozoa</taxon>
        <taxon>Arthropoda</taxon>
        <taxon>Hexapoda</taxon>
        <taxon>Insecta</taxon>
        <taxon>Pterygota</taxon>
        <taxon>Neoptera</taxon>
        <taxon>Paraneoptera</taxon>
        <taxon>Hemiptera</taxon>
        <taxon>Heteroptera</taxon>
        <taxon>Panheteroptera</taxon>
        <taxon>Cimicomorpha</taxon>
        <taxon>Miridae</taxon>
        <taxon>Dicyphina</taxon>
        <taxon>Nesidiocoris</taxon>
    </lineage>
</organism>
<proteinExistence type="predicted"/>
<sequence length="127" mass="13342">MSASCCISSFLIESIPCRSRPAWICCKASSCSSASCSNAGLLDRYGRAAAIFSPNAASWCFMSCSKDAILPIASYFGGWPANFRCPAGPYDLPVGGWRAACGSNNFRCSTSSEESASCDSVTTFSPL</sequence>
<keyword evidence="2" id="KW-1185">Reference proteome</keyword>
<dbReference type="EMBL" id="CADCXU010014736">
    <property type="protein sequence ID" value="CAB0004222.1"/>
    <property type="molecule type" value="Genomic_DNA"/>
</dbReference>
<gene>
    <name evidence="1" type="ORF">NTEN_LOCUS9699</name>
</gene>
<name>A0A6H5GLG3_9HEMI</name>
<reference evidence="1 2" key="1">
    <citation type="submission" date="2020-02" db="EMBL/GenBank/DDBJ databases">
        <authorList>
            <person name="Ferguson B K."/>
        </authorList>
    </citation>
    <scope>NUCLEOTIDE SEQUENCE [LARGE SCALE GENOMIC DNA]</scope>
</reference>
<evidence type="ECO:0000313" key="1">
    <source>
        <dbReference type="EMBL" id="CAB0004222.1"/>
    </source>
</evidence>
<dbReference type="AlphaFoldDB" id="A0A6H5GLG3"/>
<evidence type="ECO:0000313" key="2">
    <source>
        <dbReference type="Proteomes" id="UP000479000"/>
    </source>
</evidence>
<protein>
    <submittedName>
        <fullName evidence="1">Uncharacterized protein</fullName>
    </submittedName>
</protein>
<dbReference type="Proteomes" id="UP000479000">
    <property type="component" value="Unassembled WGS sequence"/>
</dbReference>